<sequence length="254" mass="27805">MILNIAAYHFVDIQDVPETAAWICSLCEAHDLMGTVLVAPEGVNMFLAGVEKDVDDYLAAVDADARFKGLVAKRSWSETVPFQRLKVKQKREIISFAGRPAGTGEARSAAVLPETLARWFAQGHDDDGREVVMLDTRNQQEIAFGTFTDAVTLPIDKFNDFPAAVESVRERLEGRRIVSFCTGGVRCEKAAPFLESAGFENVTQLEGGILRYFEDVGGTRYTGGCFVFDERVALDPALKPMEGVKFASSKDGPA</sequence>
<name>A0ABX8WLZ4_9GAMM</name>
<dbReference type="PANTHER" id="PTHR43268:SF3">
    <property type="entry name" value="RHODANESE-LIKE DOMAIN-CONTAINING PROTEIN 7-RELATED"/>
    <property type="match status" value="1"/>
</dbReference>
<dbReference type="PANTHER" id="PTHR43268">
    <property type="entry name" value="THIOSULFATE SULFURTRANSFERASE/RHODANESE-LIKE DOMAIN-CONTAINING PROTEIN 2"/>
    <property type="match status" value="1"/>
</dbReference>
<proteinExistence type="predicted"/>
<reference evidence="2 3" key="1">
    <citation type="submission" date="2021-08" db="EMBL/GenBank/DDBJ databases">
        <title>Lysobacter sp. strain CJ11 Genome sequencing and assembly.</title>
        <authorList>
            <person name="Kim I."/>
        </authorList>
    </citation>
    <scope>NUCLEOTIDE SEQUENCE [LARGE SCALE GENOMIC DNA]</scope>
    <source>
        <strain evidence="2 3">CJ11</strain>
    </source>
</reference>
<accession>A0ABX8WLZ4</accession>
<dbReference type="InterPro" id="IPR020936">
    <property type="entry name" value="TrhO"/>
</dbReference>
<evidence type="ECO:0000259" key="1">
    <source>
        <dbReference type="PROSITE" id="PS50206"/>
    </source>
</evidence>
<protein>
    <submittedName>
        <fullName evidence="2">Sulfurtransferase</fullName>
    </submittedName>
</protein>
<evidence type="ECO:0000313" key="2">
    <source>
        <dbReference type="EMBL" id="QYR52409.1"/>
    </source>
</evidence>
<feature type="domain" description="Rhodanese" evidence="1">
    <location>
        <begin position="127"/>
        <end position="221"/>
    </location>
</feature>
<dbReference type="SUPFAM" id="SSF52821">
    <property type="entry name" value="Rhodanese/Cell cycle control phosphatase"/>
    <property type="match status" value="1"/>
</dbReference>
<dbReference type="InterPro" id="IPR001763">
    <property type="entry name" value="Rhodanese-like_dom"/>
</dbReference>
<dbReference type="Pfam" id="PF00581">
    <property type="entry name" value="Rhodanese"/>
    <property type="match status" value="1"/>
</dbReference>
<dbReference type="PROSITE" id="PS50206">
    <property type="entry name" value="RHODANESE_3"/>
    <property type="match status" value="1"/>
</dbReference>
<dbReference type="RefSeq" id="WP_220379195.1">
    <property type="nucleotide sequence ID" value="NZ_CP080544.1"/>
</dbReference>
<dbReference type="SMART" id="SM00450">
    <property type="entry name" value="RHOD"/>
    <property type="match status" value="1"/>
</dbReference>
<evidence type="ECO:0000313" key="3">
    <source>
        <dbReference type="Proteomes" id="UP000824755"/>
    </source>
</evidence>
<dbReference type="Gene3D" id="3.40.250.10">
    <property type="entry name" value="Rhodanese-like domain"/>
    <property type="match status" value="1"/>
</dbReference>
<organism evidence="2 3">
    <name type="scientific">Lysobacter soyae</name>
    <dbReference type="NCBI Taxonomy" id="2764185"/>
    <lineage>
        <taxon>Bacteria</taxon>
        <taxon>Pseudomonadati</taxon>
        <taxon>Pseudomonadota</taxon>
        <taxon>Gammaproteobacteria</taxon>
        <taxon>Lysobacterales</taxon>
        <taxon>Lysobacteraceae</taxon>
        <taxon>Lysobacter</taxon>
    </lineage>
</organism>
<dbReference type="NCBIfam" id="NF003703">
    <property type="entry name" value="PRK05320.1"/>
    <property type="match status" value="1"/>
</dbReference>
<dbReference type="Proteomes" id="UP000824755">
    <property type="component" value="Chromosome"/>
</dbReference>
<keyword evidence="3" id="KW-1185">Reference proteome</keyword>
<dbReference type="Pfam" id="PF17773">
    <property type="entry name" value="UPF0176_N"/>
    <property type="match status" value="1"/>
</dbReference>
<dbReference type="EMBL" id="CP080544">
    <property type="protein sequence ID" value="QYR52409.1"/>
    <property type="molecule type" value="Genomic_DNA"/>
</dbReference>
<gene>
    <name evidence="2" type="ORF">H8L67_07325</name>
</gene>
<dbReference type="Gene3D" id="3.30.70.100">
    <property type="match status" value="1"/>
</dbReference>
<dbReference type="InterPro" id="IPR036873">
    <property type="entry name" value="Rhodanese-like_dom_sf"/>
</dbReference>
<dbReference type="InterPro" id="IPR040503">
    <property type="entry name" value="TRHO_N"/>
</dbReference>